<keyword evidence="5 8" id="KW-0460">Magnesium</keyword>
<keyword evidence="3 8" id="KW-0479">Metal-binding</keyword>
<evidence type="ECO:0000256" key="6">
    <source>
        <dbReference type="ARBA" id="ARBA00023134"/>
    </source>
</evidence>
<dbReference type="AlphaFoldDB" id="W4QK71"/>
<keyword evidence="7 8" id="KW-0501">Molybdenum cofactor biosynthesis</keyword>
<dbReference type="GO" id="GO:0005525">
    <property type="term" value="F:GTP binding"/>
    <property type="evidence" value="ECO:0007669"/>
    <property type="project" value="UniProtKB-UniRule"/>
</dbReference>
<feature type="domain" description="MobA-like NTP transferase" evidence="9">
    <location>
        <begin position="5"/>
        <end position="160"/>
    </location>
</feature>
<dbReference type="InterPro" id="IPR025877">
    <property type="entry name" value="MobA-like_NTP_Trfase"/>
</dbReference>
<comment type="similarity">
    <text evidence="8">Belongs to the MobA family.</text>
</comment>
<keyword evidence="6 8" id="KW-0342">GTP-binding</keyword>
<dbReference type="EMBL" id="BAUU01000037">
    <property type="protein sequence ID" value="GAE32466.1"/>
    <property type="molecule type" value="Genomic_DNA"/>
</dbReference>
<evidence type="ECO:0000313" key="10">
    <source>
        <dbReference type="EMBL" id="GAE32466.1"/>
    </source>
</evidence>
<dbReference type="PANTHER" id="PTHR19136:SF81">
    <property type="entry name" value="MOLYBDENUM COFACTOR GUANYLYLTRANSFERASE"/>
    <property type="match status" value="1"/>
</dbReference>
<protein>
    <recommendedName>
        <fullName evidence="8">Probable molybdenum cofactor guanylyltransferase</fullName>
        <shortName evidence="8">MoCo guanylyltransferase</shortName>
        <ecNumber evidence="8">2.7.7.77</ecNumber>
    </recommendedName>
    <alternativeName>
        <fullName evidence="8">GTP:molybdopterin guanylyltransferase</fullName>
    </alternativeName>
    <alternativeName>
        <fullName evidence="8">Mo-MPT guanylyltransferase</fullName>
    </alternativeName>
    <alternativeName>
        <fullName evidence="8">Molybdopterin guanylyltransferase</fullName>
    </alternativeName>
    <alternativeName>
        <fullName evidence="8">Molybdopterin-guanine dinucleotide synthase</fullName>
        <shortName evidence="8">MGD synthase</shortName>
    </alternativeName>
</protein>
<feature type="binding site" evidence="8">
    <location>
        <begin position="8"/>
        <end position="10"/>
    </location>
    <ligand>
        <name>GTP</name>
        <dbReference type="ChEBI" id="CHEBI:37565"/>
    </ligand>
</feature>
<evidence type="ECO:0000256" key="2">
    <source>
        <dbReference type="ARBA" id="ARBA00022679"/>
    </source>
</evidence>
<feature type="binding site" evidence="8">
    <location>
        <position position="100"/>
    </location>
    <ligand>
        <name>GTP</name>
        <dbReference type="ChEBI" id="CHEBI:37565"/>
    </ligand>
</feature>
<comment type="caution">
    <text evidence="8">Lacks conserved residue(s) required for the propagation of feature annotation.</text>
</comment>
<gene>
    <name evidence="8" type="primary">mobA</name>
    <name evidence="10" type="ORF">JCM9152_4001</name>
</gene>
<dbReference type="InterPro" id="IPR013482">
    <property type="entry name" value="Molybde_CF_guanTrfase"/>
</dbReference>
<keyword evidence="4 8" id="KW-0547">Nucleotide-binding</keyword>
<organism evidence="10 11">
    <name type="scientific">Halalkalibacter hemicellulosilyticusJCM 9152</name>
    <dbReference type="NCBI Taxonomy" id="1236971"/>
    <lineage>
        <taxon>Bacteria</taxon>
        <taxon>Bacillati</taxon>
        <taxon>Bacillota</taxon>
        <taxon>Bacilli</taxon>
        <taxon>Bacillales</taxon>
        <taxon>Bacillaceae</taxon>
        <taxon>Halalkalibacter</taxon>
    </lineage>
</organism>
<dbReference type="InterPro" id="IPR029044">
    <property type="entry name" value="Nucleotide-diphossugar_trans"/>
</dbReference>
<dbReference type="Gene3D" id="3.90.550.10">
    <property type="entry name" value="Spore Coat Polysaccharide Biosynthesis Protein SpsA, Chain A"/>
    <property type="match status" value="1"/>
</dbReference>
<evidence type="ECO:0000256" key="5">
    <source>
        <dbReference type="ARBA" id="ARBA00022842"/>
    </source>
</evidence>
<comment type="cofactor">
    <cofactor evidence="8">
        <name>Mg(2+)</name>
        <dbReference type="ChEBI" id="CHEBI:18420"/>
    </cofactor>
</comment>
<dbReference type="RefSeq" id="WP_035346763.1">
    <property type="nucleotide sequence ID" value="NZ_BAUU01000037.1"/>
</dbReference>
<keyword evidence="1 8" id="KW-0963">Cytoplasm</keyword>
<evidence type="ECO:0000256" key="8">
    <source>
        <dbReference type="HAMAP-Rule" id="MF_00316"/>
    </source>
</evidence>
<dbReference type="SUPFAM" id="SSF53448">
    <property type="entry name" value="Nucleotide-diphospho-sugar transferases"/>
    <property type="match status" value="1"/>
</dbReference>
<dbReference type="GO" id="GO:0005737">
    <property type="term" value="C:cytoplasm"/>
    <property type="evidence" value="ECO:0007669"/>
    <property type="project" value="UniProtKB-SubCell"/>
</dbReference>
<dbReference type="Proteomes" id="UP000018895">
    <property type="component" value="Unassembled WGS sequence"/>
</dbReference>
<comment type="function">
    <text evidence="8">Transfers a GMP moiety from GTP to Mo-molybdopterin (Mo-MPT) cofactor (Moco or molybdenum cofactor) to form Mo-molybdopterin guanine dinucleotide (Mo-MGD) cofactor.</text>
</comment>
<reference evidence="10" key="1">
    <citation type="journal article" date="2014" name="Genome Announc.">
        <title>Draft Genome Sequences of Three Alkaliphilic Bacillus Strains, Bacillus wakoensis JCM 9140T, Bacillus akibai JCM 9157T, and Bacillus hemicellulosilyticus JCM 9152T.</title>
        <authorList>
            <person name="Yuki M."/>
            <person name="Oshima K."/>
            <person name="Suda W."/>
            <person name="Oshida Y."/>
            <person name="Kitamura K."/>
            <person name="Iida T."/>
            <person name="Hattori M."/>
            <person name="Ohkuma M."/>
        </authorList>
    </citation>
    <scope>NUCLEOTIDE SEQUENCE [LARGE SCALE GENOMIC DNA]</scope>
    <source>
        <strain evidence="10">JCM 9152</strain>
    </source>
</reference>
<dbReference type="GO" id="GO:0061603">
    <property type="term" value="F:molybdenum cofactor guanylyltransferase activity"/>
    <property type="evidence" value="ECO:0007669"/>
    <property type="project" value="UniProtKB-EC"/>
</dbReference>
<feature type="binding site" evidence="8">
    <location>
        <position position="100"/>
    </location>
    <ligand>
        <name>Mg(2+)</name>
        <dbReference type="ChEBI" id="CHEBI:18420"/>
    </ligand>
</feature>
<dbReference type="CDD" id="cd02503">
    <property type="entry name" value="MobA"/>
    <property type="match status" value="1"/>
</dbReference>
<evidence type="ECO:0000313" key="11">
    <source>
        <dbReference type="Proteomes" id="UP000018895"/>
    </source>
</evidence>
<evidence type="ECO:0000256" key="7">
    <source>
        <dbReference type="ARBA" id="ARBA00023150"/>
    </source>
</evidence>
<dbReference type="PANTHER" id="PTHR19136">
    <property type="entry name" value="MOLYBDENUM COFACTOR GUANYLYLTRANSFERASE"/>
    <property type="match status" value="1"/>
</dbReference>
<evidence type="ECO:0000256" key="4">
    <source>
        <dbReference type="ARBA" id="ARBA00022741"/>
    </source>
</evidence>
<accession>W4QK71</accession>
<dbReference type="Pfam" id="PF12804">
    <property type="entry name" value="NTP_transf_3"/>
    <property type="match status" value="1"/>
</dbReference>
<evidence type="ECO:0000256" key="3">
    <source>
        <dbReference type="ARBA" id="ARBA00022723"/>
    </source>
</evidence>
<sequence>MDVEGVLLAGGKSSRFGKPKMFEHYKEKRFYEHAITAFQNAGIKSITIVTNEALAAHFNVSSSRASVLIENPPYEGPLHALYQAMVKQKAANWYFTLPADTPFVTATFIKNLLSYRSDQSAIIVPVANNFEQPLHSLYPASCLPVIKKLLTEQKKSMKLLFEQFPVHHVTFHESNQDFININTQTEWSRYKNE</sequence>
<name>W4QK71_9BACI</name>
<evidence type="ECO:0000259" key="9">
    <source>
        <dbReference type="Pfam" id="PF12804"/>
    </source>
</evidence>
<dbReference type="EC" id="2.7.7.77" evidence="8"/>
<feature type="binding site" evidence="8">
    <location>
        <position position="20"/>
    </location>
    <ligand>
        <name>GTP</name>
        <dbReference type="ChEBI" id="CHEBI:37565"/>
    </ligand>
</feature>
<dbReference type="OrthoDB" id="9788394at2"/>
<evidence type="ECO:0000256" key="1">
    <source>
        <dbReference type="ARBA" id="ARBA00022490"/>
    </source>
</evidence>
<dbReference type="HAMAP" id="MF_00316">
    <property type="entry name" value="MobA"/>
    <property type="match status" value="1"/>
</dbReference>
<comment type="caution">
    <text evidence="10">The sequence shown here is derived from an EMBL/GenBank/DDBJ whole genome shotgun (WGS) entry which is preliminary data.</text>
</comment>
<comment type="catalytic activity">
    <reaction evidence="8">
        <text>Mo-molybdopterin + GTP + H(+) = Mo-molybdopterin guanine dinucleotide + diphosphate</text>
        <dbReference type="Rhea" id="RHEA:34243"/>
        <dbReference type="ChEBI" id="CHEBI:15378"/>
        <dbReference type="ChEBI" id="CHEBI:33019"/>
        <dbReference type="ChEBI" id="CHEBI:37565"/>
        <dbReference type="ChEBI" id="CHEBI:71302"/>
        <dbReference type="ChEBI" id="CHEBI:71310"/>
        <dbReference type="EC" id="2.7.7.77"/>
    </reaction>
</comment>
<dbReference type="STRING" id="1236971.JCM9152_4001"/>
<keyword evidence="2 8" id="KW-0808">Transferase</keyword>
<comment type="subcellular location">
    <subcellularLocation>
        <location evidence="8">Cytoplasm</location>
    </subcellularLocation>
</comment>
<keyword evidence="11" id="KW-1185">Reference proteome</keyword>
<dbReference type="GO" id="GO:0046872">
    <property type="term" value="F:metal ion binding"/>
    <property type="evidence" value="ECO:0007669"/>
    <property type="project" value="UniProtKB-KW"/>
</dbReference>
<comment type="domain">
    <text evidence="8">The N-terminal domain determines nucleotide recognition and specific binding, while the C-terminal domain determines the specific binding to the target protein.</text>
</comment>
<dbReference type="GO" id="GO:0006777">
    <property type="term" value="P:Mo-molybdopterin cofactor biosynthetic process"/>
    <property type="evidence" value="ECO:0007669"/>
    <property type="project" value="UniProtKB-KW"/>
</dbReference>
<proteinExistence type="inferred from homology"/>